<dbReference type="PANTHER" id="PTHR11937">
    <property type="entry name" value="ACTIN"/>
    <property type="match status" value="1"/>
</dbReference>
<dbReference type="InParanoid" id="E4XJC1"/>
<proteinExistence type="inferred from homology"/>
<dbReference type="FunFam" id="3.90.640.10:FF:000014">
    <property type="entry name" value="Putative actin-related protein 6"/>
    <property type="match status" value="1"/>
</dbReference>
<evidence type="ECO:0000313" key="4">
    <source>
        <dbReference type="EMBL" id="CBY10564.1"/>
    </source>
</evidence>
<dbReference type="Pfam" id="PF00022">
    <property type="entry name" value="Actin"/>
    <property type="match status" value="1"/>
</dbReference>
<dbReference type="CDD" id="cd10210">
    <property type="entry name" value="ASKHA_NBD_Arp6"/>
    <property type="match status" value="1"/>
</dbReference>
<dbReference type="Gene3D" id="3.90.640.10">
    <property type="entry name" value="Actin, Chain A, domain 4"/>
    <property type="match status" value="1"/>
</dbReference>
<evidence type="ECO:0000256" key="1">
    <source>
        <dbReference type="ARBA" id="ARBA00004496"/>
    </source>
</evidence>
<comment type="similarity">
    <text evidence="2">Belongs to the actin family. ARP6 subfamily.</text>
</comment>
<dbReference type="Proteomes" id="UP000001307">
    <property type="component" value="Unassembled WGS sequence"/>
</dbReference>
<dbReference type="Gene3D" id="2.30.36.70">
    <property type="entry name" value="Actin, Chain A, domain 2"/>
    <property type="match status" value="1"/>
</dbReference>
<dbReference type="SUPFAM" id="SSF53067">
    <property type="entry name" value="Actin-like ATPase domain"/>
    <property type="match status" value="2"/>
</dbReference>
<keyword evidence="3" id="KW-0963">Cytoplasm</keyword>
<gene>
    <name evidence="4" type="ORF">GSOID_T00012712001</name>
</gene>
<reference evidence="4" key="1">
    <citation type="journal article" date="2010" name="Science">
        <title>Plasticity of animal genome architecture unmasked by rapid evolution of a pelagic tunicate.</title>
        <authorList>
            <person name="Denoeud F."/>
            <person name="Henriet S."/>
            <person name="Mungpakdee S."/>
            <person name="Aury J.M."/>
            <person name="Da Silva C."/>
            <person name="Brinkmann H."/>
            <person name="Mikhaleva J."/>
            <person name="Olsen L.C."/>
            <person name="Jubin C."/>
            <person name="Canestro C."/>
            <person name="Bouquet J.M."/>
            <person name="Danks G."/>
            <person name="Poulain J."/>
            <person name="Campsteijn C."/>
            <person name="Adamski M."/>
            <person name="Cross I."/>
            <person name="Yadetie F."/>
            <person name="Muffato M."/>
            <person name="Louis A."/>
            <person name="Butcher S."/>
            <person name="Tsagkogeorga G."/>
            <person name="Konrad A."/>
            <person name="Singh S."/>
            <person name="Jensen M.F."/>
            <person name="Cong E.H."/>
            <person name="Eikeseth-Otteraa H."/>
            <person name="Noel B."/>
            <person name="Anthouard V."/>
            <person name="Porcel B.M."/>
            <person name="Kachouri-Lafond R."/>
            <person name="Nishino A."/>
            <person name="Ugolini M."/>
            <person name="Chourrout P."/>
            <person name="Nishida H."/>
            <person name="Aasland R."/>
            <person name="Huzurbazar S."/>
            <person name="Westhof E."/>
            <person name="Delsuc F."/>
            <person name="Lehrach H."/>
            <person name="Reinhardt R."/>
            <person name="Weissenbach J."/>
            <person name="Roy S.W."/>
            <person name="Artiguenave F."/>
            <person name="Postlethwait J.H."/>
            <person name="Manak J.R."/>
            <person name="Thompson E.M."/>
            <person name="Jaillon O."/>
            <person name="Du Pasquier L."/>
            <person name="Boudinot P."/>
            <person name="Liberles D.A."/>
            <person name="Volff J.N."/>
            <person name="Philippe H."/>
            <person name="Lenhard B."/>
            <person name="Roest Crollius H."/>
            <person name="Wincker P."/>
            <person name="Chourrout D."/>
        </authorList>
    </citation>
    <scope>NUCLEOTIDE SEQUENCE [LARGE SCALE GENOMIC DNA]</scope>
</reference>
<dbReference type="InterPro" id="IPR043129">
    <property type="entry name" value="ATPase_NBD"/>
</dbReference>
<dbReference type="AlphaFoldDB" id="E4XJC1"/>
<keyword evidence="5" id="KW-1185">Reference proteome</keyword>
<dbReference type="EMBL" id="FN653059">
    <property type="protein sequence ID" value="CBY10564.1"/>
    <property type="molecule type" value="Genomic_DNA"/>
</dbReference>
<dbReference type="FunCoup" id="E4XJC1">
    <property type="interactions" value="28"/>
</dbReference>
<comment type="subcellular location">
    <subcellularLocation>
        <location evidence="1">Cytoplasm</location>
    </subcellularLocation>
</comment>
<dbReference type="SMART" id="SM00268">
    <property type="entry name" value="ACTIN"/>
    <property type="match status" value="1"/>
</dbReference>
<name>E4XJC1_OIKDI</name>
<dbReference type="InterPro" id="IPR004000">
    <property type="entry name" value="Actin"/>
</dbReference>
<dbReference type="Gene3D" id="3.30.420.40">
    <property type="match status" value="2"/>
</dbReference>
<evidence type="ECO:0000313" key="5">
    <source>
        <dbReference type="Proteomes" id="UP000001307"/>
    </source>
</evidence>
<dbReference type="GO" id="GO:0005737">
    <property type="term" value="C:cytoplasm"/>
    <property type="evidence" value="ECO:0007669"/>
    <property type="project" value="UniProtKB-SubCell"/>
</dbReference>
<organism evidence="4">
    <name type="scientific">Oikopleura dioica</name>
    <name type="common">Tunicate</name>
    <dbReference type="NCBI Taxonomy" id="34765"/>
    <lineage>
        <taxon>Eukaryota</taxon>
        <taxon>Metazoa</taxon>
        <taxon>Chordata</taxon>
        <taxon>Tunicata</taxon>
        <taxon>Appendicularia</taxon>
        <taxon>Copelata</taxon>
        <taxon>Oikopleuridae</taxon>
        <taxon>Oikopleura</taxon>
    </lineage>
</organism>
<accession>E4XJC1</accession>
<evidence type="ECO:0000256" key="3">
    <source>
        <dbReference type="ARBA" id="ARBA00022490"/>
    </source>
</evidence>
<dbReference type="GO" id="GO:0005634">
    <property type="term" value="C:nucleus"/>
    <property type="evidence" value="ECO:0007669"/>
    <property type="project" value="UniProtKB-ARBA"/>
</dbReference>
<evidence type="ECO:0000256" key="2">
    <source>
        <dbReference type="ARBA" id="ARBA00005665"/>
    </source>
</evidence>
<sequence>MNNKAFILDTGANLIKCGSDSDEKPAYFPNSIWRPKSGRFVVSDEIHKERDTASLFQLSPMRKGYIVNWDVQRTIWEHIIRDKLKIDPSEFTAVVTEPHFDPISNQRAIDEVFFEDYGFSAIYRSNNTTIVAERFMELSKSFGCVIVEVGHSFTHIVPYWGNKKLKHAITRLNIGGKLLTNYLKEIISYRQLNLMDEFRMCQEIKEKLCFLSKKFKSDMKKKDELRRLYVLPDHASDAAGYPLPVNEQLPQNVQFVSLSHERFHVPELFFSPHEIGIDSLGISEAIYEAIMKTGELQRPILFKNIMVIGGSSSFPNFRQRILEGVRTLTSDEYDVRVGESGNPADYAYSCARTLSQGVGFEDDVLTRTQWLEEGSRVSDQFFDQI</sequence>
<protein>
    <submittedName>
        <fullName evidence="4">Uncharacterized protein</fullName>
    </submittedName>
</protein>
<dbReference type="OrthoDB" id="6220758at2759"/>